<gene>
    <name evidence="3" type="ORF">SAMN05192539_10202</name>
</gene>
<accession>A0A1H7C299</accession>
<dbReference type="Proteomes" id="UP000198866">
    <property type="component" value="Unassembled WGS sequence"/>
</dbReference>
<evidence type="ECO:0000256" key="2">
    <source>
        <dbReference type="SAM" id="SignalP"/>
    </source>
</evidence>
<sequence length="297" mass="32424">MIRGIFVTAKGSRHWLAGWLAFLLSLTANAAIHQVLHADLFEDPSTVMAPAKLGSARLNEMLSQSGIARDSEKARMLATWIDMVLHDPVIARRIPGGARALEQVFLDEGRREALMSSGLARLTPADRLLYLQLFTRLLDQLVPVNCFGLVDITAAMSRITIAEMSDADAGLYLLLLYKVLANSESEAPARLPTPQEYTIAIEALSRAIVIELDADPVNLDRYALYTAHLSAATPSDVCWLTRVTLHAIAKMPETERDFILLPAITDPDAGTLANPVEARPAQAPLPSWGRPRGTTIP</sequence>
<feature type="region of interest" description="Disordered" evidence="1">
    <location>
        <begin position="271"/>
        <end position="297"/>
    </location>
</feature>
<name>A0A1H7C299_9BURK</name>
<evidence type="ECO:0000313" key="3">
    <source>
        <dbReference type="EMBL" id="SEJ83586.1"/>
    </source>
</evidence>
<evidence type="ECO:0000256" key="1">
    <source>
        <dbReference type="SAM" id="MobiDB-lite"/>
    </source>
</evidence>
<dbReference type="AlphaFoldDB" id="A0A1H7C299"/>
<keyword evidence="4" id="KW-1185">Reference proteome</keyword>
<proteinExistence type="predicted"/>
<feature type="chain" id="PRO_5011771695" evidence="2">
    <location>
        <begin position="31"/>
        <end position="297"/>
    </location>
</feature>
<reference evidence="4" key="1">
    <citation type="submission" date="2016-10" db="EMBL/GenBank/DDBJ databases">
        <authorList>
            <person name="Varghese N."/>
            <person name="Submissions S."/>
        </authorList>
    </citation>
    <scope>NUCLEOTIDE SEQUENCE [LARGE SCALE GENOMIC DNA]</scope>
    <source>
        <strain evidence="4">LMG 26031</strain>
    </source>
</reference>
<protein>
    <submittedName>
        <fullName evidence="3">Uncharacterized protein</fullName>
    </submittedName>
</protein>
<keyword evidence="2" id="KW-0732">Signal</keyword>
<organism evidence="3 4">
    <name type="scientific">Paraburkholderia diazotrophica</name>
    <dbReference type="NCBI Taxonomy" id="667676"/>
    <lineage>
        <taxon>Bacteria</taxon>
        <taxon>Pseudomonadati</taxon>
        <taxon>Pseudomonadota</taxon>
        <taxon>Betaproteobacteria</taxon>
        <taxon>Burkholderiales</taxon>
        <taxon>Burkholderiaceae</taxon>
        <taxon>Paraburkholderia</taxon>
    </lineage>
</organism>
<dbReference type="EMBL" id="FNYE01000020">
    <property type="protein sequence ID" value="SEJ83586.1"/>
    <property type="molecule type" value="Genomic_DNA"/>
</dbReference>
<feature type="signal peptide" evidence="2">
    <location>
        <begin position="1"/>
        <end position="30"/>
    </location>
</feature>
<dbReference type="STRING" id="667676.SAMN05192539_10202"/>
<evidence type="ECO:0000313" key="4">
    <source>
        <dbReference type="Proteomes" id="UP000198866"/>
    </source>
</evidence>